<dbReference type="eggNOG" id="COG3181">
    <property type="taxonomic scope" value="Bacteria"/>
</dbReference>
<evidence type="ECO:0000313" key="3">
    <source>
        <dbReference type="EMBL" id="ABR49224.1"/>
    </source>
</evidence>
<dbReference type="PANTHER" id="PTHR42928">
    <property type="entry name" value="TRICARBOXYLATE-BINDING PROTEIN"/>
    <property type="match status" value="1"/>
</dbReference>
<feature type="signal peptide" evidence="2">
    <location>
        <begin position="1"/>
        <end position="21"/>
    </location>
</feature>
<feature type="chain" id="PRO_5039073795" evidence="2">
    <location>
        <begin position="22"/>
        <end position="322"/>
    </location>
</feature>
<dbReference type="Proteomes" id="UP000001572">
    <property type="component" value="Chromosome"/>
</dbReference>
<dbReference type="KEGG" id="amt:Amet_3084"/>
<name>A6TSQ6_ALKMQ</name>
<dbReference type="HOGENOM" id="CLU_045683_1_1_9"/>
<dbReference type="Gene3D" id="3.40.190.150">
    <property type="entry name" value="Bordetella uptake gene, domain 1"/>
    <property type="match status" value="1"/>
</dbReference>
<keyword evidence="4" id="KW-1185">Reference proteome</keyword>
<dbReference type="PANTHER" id="PTHR42928:SF5">
    <property type="entry name" value="BLR1237 PROTEIN"/>
    <property type="match status" value="1"/>
</dbReference>
<dbReference type="AlphaFoldDB" id="A6TSQ6"/>
<organism evidence="3 4">
    <name type="scientific">Alkaliphilus metalliredigens (strain QYMF)</name>
    <dbReference type="NCBI Taxonomy" id="293826"/>
    <lineage>
        <taxon>Bacteria</taxon>
        <taxon>Bacillati</taxon>
        <taxon>Bacillota</taxon>
        <taxon>Clostridia</taxon>
        <taxon>Peptostreptococcales</taxon>
        <taxon>Natronincolaceae</taxon>
        <taxon>Alkaliphilus</taxon>
    </lineage>
</organism>
<dbReference type="EMBL" id="CP000724">
    <property type="protein sequence ID" value="ABR49224.1"/>
    <property type="molecule type" value="Genomic_DNA"/>
</dbReference>
<evidence type="ECO:0000256" key="2">
    <source>
        <dbReference type="SAM" id="SignalP"/>
    </source>
</evidence>
<dbReference type="Gene3D" id="3.40.190.10">
    <property type="entry name" value="Periplasmic binding protein-like II"/>
    <property type="match status" value="1"/>
</dbReference>
<accession>A6TSQ6</accession>
<dbReference type="STRING" id="293826.Amet_3084"/>
<gene>
    <name evidence="3" type="ordered locus">Amet_3084</name>
</gene>
<dbReference type="CDD" id="cd07012">
    <property type="entry name" value="PBP2_Bug_TTT"/>
    <property type="match status" value="1"/>
</dbReference>
<protein>
    <submittedName>
        <fullName evidence="3">Uncharacterized protein UPF0065</fullName>
    </submittedName>
</protein>
<evidence type="ECO:0000256" key="1">
    <source>
        <dbReference type="ARBA" id="ARBA00006987"/>
    </source>
</evidence>
<comment type="similarity">
    <text evidence="1">Belongs to the UPF0065 (bug) family.</text>
</comment>
<dbReference type="SUPFAM" id="SSF53850">
    <property type="entry name" value="Periplasmic binding protein-like II"/>
    <property type="match status" value="1"/>
</dbReference>
<dbReference type="OrthoDB" id="8880247at2"/>
<dbReference type="Pfam" id="PF03401">
    <property type="entry name" value="TctC"/>
    <property type="match status" value="1"/>
</dbReference>
<dbReference type="PIRSF" id="PIRSF017082">
    <property type="entry name" value="YflP"/>
    <property type="match status" value="1"/>
</dbReference>
<keyword evidence="2" id="KW-0732">Signal</keyword>
<reference evidence="4" key="1">
    <citation type="journal article" date="2016" name="Genome Announc.">
        <title>Complete genome sequence of Alkaliphilus metalliredigens strain QYMF, an alkaliphilic and metal-reducing bacterium isolated from borax-contaminated leachate ponds.</title>
        <authorList>
            <person name="Hwang C."/>
            <person name="Copeland A."/>
            <person name="Lucas S."/>
            <person name="Lapidus A."/>
            <person name="Barry K."/>
            <person name="Detter J.C."/>
            <person name="Glavina Del Rio T."/>
            <person name="Hammon N."/>
            <person name="Israni S."/>
            <person name="Dalin E."/>
            <person name="Tice H."/>
            <person name="Pitluck S."/>
            <person name="Chertkov O."/>
            <person name="Brettin T."/>
            <person name="Bruce D."/>
            <person name="Han C."/>
            <person name="Schmutz J."/>
            <person name="Larimer F."/>
            <person name="Land M.L."/>
            <person name="Hauser L."/>
            <person name="Kyrpides N."/>
            <person name="Mikhailova N."/>
            <person name="Ye Q."/>
            <person name="Zhou J."/>
            <person name="Richardson P."/>
            <person name="Fields M.W."/>
        </authorList>
    </citation>
    <scope>NUCLEOTIDE SEQUENCE [LARGE SCALE GENOMIC DNA]</scope>
    <source>
        <strain evidence="4">QYMF</strain>
    </source>
</reference>
<dbReference type="PROSITE" id="PS51257">
    <property type="entry name" value="PROKAR_LIPOPROTEIN"/>
    <property type="match status" value="1"/>
</dbReference>
<proteinExistence type="inferred from homology"/>
<sequence>MKKSLMIILSVLLILTVAGCAQDSGAPAGEYPTKPVDVIVAYAAGGGTDVGARLLTSVAEKDFAQPLVIQNIEGAGGEIGYTELAKADPDGYTIGFINLPTYVSLPMDRETQYAVDDLIPIGNHVYDPGVLVVQASSQWETLEDFIEDAKADPGSISVSNNGAGASNHIGAAHFEYEAGIELIHAPFDGTSNMLAALRGSHVDASVAKISEVADLVNGGELRILASFTEQRLDEFSEVPTLTEKGFEILFGSARALMAPKDTPDEIMETLQELFKNAIQSEEHLNKANEANLPIMYMGPEELQRYIENEAVYLQEVKPMIGF</sequence>
<dbReference type="InterPro" id="IPR005064">
    <property type="entry name" value="BUG"/>
</dbReference>
<evidence type="ECO:0000313" key="4">
    <source>
        <dbReference type="Proteomes" id="UP000001572"/>
    </source>
</evidence>
<dbReference type="RefSeq" id="WP_012064190.1">
    <property type="nucleotide sequence ID" value="NC_009633.1"/>
</dbReference>
<dbReference type="InterPro" id="IPR042100">
    <property type="entry name" value="Bug_dom1"/>
</dbReference>